<evidence type="ECO:0000313" key="1">
    <source>
        <dbReference type="EMBL" id="CAF1495801.1"/>
    </source>
</evidence>
<dbReference type="EMBL" id="CAJNOR010004352">
    <property type="protein sequence ID" value="CAF1495801.1"/>
    <property type="molecule type" value="Genomic_DNA"/>
</dbReference>
<name>A0A815SXN7_ADIRI</name>
<comment type="caution">
    <text evidence="1">The sequence shown here is derived from an EMBL/GenBank/DDBJ whole genome shotgun (WGS) entry which is preliminary data.</text>
</comment>
<keyword evidence="2" id="KW-1185">Reference proteome</keyword>
<evidence type="ECO:0000313" key="2">
    <source>
        <dbReference type="Proteomes" id="UP000663828"/>
    </source>
</evidence>
<gene>
    <name evidence="1" type="ORF">XAT740_LOCUS39357</name>
</gene>
<dbReference type="Proteomes" id="UP000663828">
    <property type="component" value="Unassembled WGS sequence"/>
</dbReference>
<protein>
    <submittedName>
        <fullName evidence="1">Uncharacterized protein</fullName>
    </submittedName>
</protein>
<accession>A0A815SXN7</accession>
<dbReference type="AlphaFoldDB" id="A0A815SXN7"/>
<reference evidence="1" key="1">
    <citation type="submission" date="2021-02" db="EMBL/GenBank/DDBJ databases">
        <authorList>
            <person name="Nowell W R."/>
        </authorList>
    </citation>
    <scope>NUCLEOTIDE SEQUENCE</scope>
</reference>
<organism evidence="1 2">
    <name type="scientific">Adineta ricciae</name>
    <name type="common">Rotifer</name>
    <dbReference type="NCBI Taxonomy" id="249248"/>
    <lineage>
        <taxon>Eukaryota</taxon>
        <taxon>Metazoa</taxon>
        <taxon>Spiralia</taxon>
        <taxon>Gnathifera</taxon>
        <taxon>Rotifera</taxon>
        <taxon>Eurotatoria</taxon>
        <taxon>Bdelloidea</taxon>
        <taxon>Adinetida</taxon>
        <taxon>Adinetidae</taxon>
        <taxon>Adineta</taxon>
    </lineage>
</organism>
<proteinExistence type="predicted"/>
<sequence>MTSFVFDKILIGFGLILLFTLFIGTQAGVTYDVAYPDHLLLNEDHNALDNIHYMAKRRFLPTRRELHRYMNEDYSSESEEEDSHSKAKRYFLKSKRYFLNSK</sequence>